<dbReference type="SUPFAM" id="SSF49344">
    <property type="entry name" value="CBD9-like"/>
    <property type="match status" value="1"/>
</dbReference>
<evidence type="ECO:0000256" key="7">
    <source>
        <dbReference type="RuleBase" id="RU361174"/>
    </source>
</evidence>
<evidence type="ECO:0000313" key="12">
    <source>
        <dbReference type="EMBL" id="KGM10504.1"/>
    </source>
</evidence>
<evidence type="ECO:0000256" key="2">
    <source>
        <dbReference type="ARBA" id="ARBA00022737"/>
    </source>
</evidence>
<dbReference type="Gene3D" id="3.20.20.370">
    <property type="entry name" value="Glycoside hydrolase/deacetylase"/>
    <property type="match status" value="1"/>
</dbReference>
<keyword evidence="13" id="KW-1185">Reference proteome</keyword>
<accession>A0A0A0BTJ4</accession>
<dbReference type="PROSITE" id="PS00659">
    <property type="entry name" value="GLYCOSYL_HYDROL_F5"/>
    <property type="match status" value="1"/>
</dbReference>
<dbReference type="Gene3D" id="3.20.20.80">
    <property type="entry name" value="Glycosidases"/>
    <property type="match status" value="1"/>
</dbReference>
<name>A0A0A0BTJ4_9CELL</name>
<dbReference type="EMBL" id="AXCY01000048">
    <property type="protein sequence ID" value="KGM10504.1"/>
    <property type="molecule type" value="Genomic_DNA"/>
</dbReference>
<evidence type="ECO:0000259" key="11">
    <source>
        <dbReference type="PROSITE" id="PS51760"/>
    </source>
</evidence>
<dbReference type="PANTHER" id="PTHR31490">
    <property type="entry name" value="GLYCOSYL HYDROLASE"/>
    <property type="match status" value="1"/>
</dbReference>
<dbReference type="Gene3D" id="2.60.120.260">
    <property type="entry name" value="Galactose-binding domain-like"/>
    <property type="match status" value="2"/>
</dbReference>
<feature type="chain" id="PRO_5001967535" description="Beta-xylanase" evidence="9">
    <location>
        <begin position="32"/>
        <end position="1653"/>
    </location>
</feature>
<feature type="signal peptide" evidence="9">
    <location>
        <begin position="1"/>
        <end position="31"/>
    </location>
</feature>
<dbReference type="Pfam" id="PF06452">
    <property type="entry name" value="CBM9_1"/>
    <property type="match status" value="1"/>
</dbReference>
<dbReference type="PROSITE" id="PS51677">
    <property type="entry name" value="NODB"/>
    <property type="match status" value="1"/>
</dbReference>
<dbReference type="InterPro" id="IPR010502">
    <property type="entry name" value="Carb-bd_dom_fam9"/>
</dbReference>
<dbReference type="CDD" id="cd00005">
    <property type="entry name" value="CBM9_like_1"/>
    <property type="match status" value="1"/>
</dbReference>
<evidence type="ECO:0000256" key="8">
    <source>
        <dbReference type="SAM" id="MobiDB-lite"/>
    </source>
</evidence>
<dbReference type="PANTHER" id="PTHR31490:SF90">
    <property type="entry name" value="ENDO-1,4-BETA-XYLANASE A"/>
    <property type="match status" value="1"/>
</dbReference>
<dbReference type="GO" id="GO:0016810">
    <property type="term" value="F:hydrolase activity, acting on carbon-nitrogen (but not peptide) bonds"/>
    <property type="evidence" value="ECO:0007669"/>
    <property type="project" value="InterPro"/>
</dbReference>
<dbReference type="InterPro" id="IPR044846">
    <property type="entry name" value="GH10"/>
</dbReference>
<organism evidence="12 13">
    <name type="scientific">Cellulomonas carbonis T26</name>
    <dbReference type="NCBI Taxonomy" id="947969"/>
    <lineage>
        <taxon>Bacteria</taxon>
        <taxon>Bacillati</taxon>
        <taxon>Actinomycetota</taxon>
        <taxon>Actinomycetes</taxon>
        <taxon>Micrococcales</taxon>
        <taxon>Cellulomonadaceae</taxon>
        <taxon>Cellulomonas</taxon>
    </lineage>
</organism>
<dbReference type="Pfam" id="PF00331">
    <property type="entry name" value="Glyco_hydro_10"/>
    <property type="match status" value="1"/>
</dbReference>
<evidence type="ECO:0000256" key="3">
    <source>
        <dbReference type="ARBA" id="ARBA00022801"/>
    </source>
</evidence>
<dbReference type="GO" id="GO:0045493">
    <property type="term" value="P:xylan catabolic process"/>
    <property type="evidence" value="ECO:0007669"/>
    <property type="project" value="UniProtKB-KW"/>
</dbReference>
<feature type="domain" description="NodB homology" evidence="10">
    <location>
        <begin position="1462"/>
        <end position="1646"/>
    </location>
</feature>
<keyword evidence="5 7" id="KW-0326">Glycosidase</keyword>
<reference evidence="12 13" key="2">
    <citation type="journal article" date="2015" name="Stand. Genomic Sci.">
        <title>Draft genome sequence of Cellulomonas carbonis T26(T) and comparative analysis of six Cellulomonas genomes.</title>
        <authorList>
            <person name="Zhuang W."/>
            <person name="Zhang S."/>
            <person name="Xia X."/>
            <person name="Wang G."/>
        </authorList>
    </citation>
    <scope>NUCLEOTIDE SEQUENCE [LARGE SCALE GENOMIC DNA]</scope>
    <source>
        <strain evidence="12 13">T26</strain>
    </source>
</reference>
<evidence type="ECO:0000256" key="1">
    <source>
        <dbReference type="ARBA" id="ARBA00007495"/>
    </source>
</evidence>
<dbReference type="CDD" id="cd10917">
    <property type="entry name" value="CE4_NodB_like_6s_7s"/>
    <property type="match status" value="1"/>
</dbReference>
<evidence type="ECO:0000256" key="5">
    <source>
        <dbReference type="ARBA" id="ARBA00023295"/>
    </source>
</evidence>
<gene>
    <name evidence="12" type="ORF">N868_15200</name>
</gene>
<comment type="caution">
    <text evidence="12">The sequence shown here is derived from an EMBL/GenBank/DDBJ whole genome shotgun (WGS) entry which is preliminary data.</text>
</comment>
<protein>
    <recommendedName>
        <fullName evidence="7">Beta-xylanase</fullName>
        <ecNumber evidence="7">3.2.1.8</ecNumber>
    </recommendedName>
</protein>
<dbReference type="GO" id="GO:0030246">
    <property type="term" value="F:carbohydrate binding"/>
    <property type="evidence" value="ECO:0007669"/>
    <property type="project" value="InterPro"/>
</dbReference>
<dbReference type="SUPFAM" id="SSF88713">
    <property type="entry name" value="Glycoside hydrolase/deacetylase"/>
    <property type="match status" value="1"/>
</dbReference>
<dbReference type="InterPro" id="IPR002509">
    <property type="entry name" value="NODB_dom"/>
</dbReference>
<dbReference type="InterPro" id="IPR018087">
    <property type="entry name" value="Glyco_hydro_5_CS"/>
</dbReference>
<dbReference type="SUPFAM" id="SSF51445">
    <property type="entry name" value="(Trans)glycosidases"/>
    <property type="match status" value="1"/>
</dbReference>
<keyword evidence="3 7" id="KW-0378">Hydrolase</keyword>
<evidence type="ECO:0000256" key="4">
    <source>
        <dbReference type="ARBA" id="ARBA00023277"/>
    </source>
</evidence>
<keyword evidence="6 7" id="KW-0624">Polysaccharide degradation</keyword>
<dbReference type="EC" id="3.2.1.8" evidence="7"/>
<dbReference type="PROSITE" id="PS51760">
    <property type="entry name" value="GH10_2"/>
    <property type="match status" value="1"/>
</dbReference>
<dbReference type="GO" id="GO:0031176">
    <property type="term" value="F:endo-1,4-beta-xylanase activity"/>
    <property type="evidence" value="ECO:0007669"/>
    <property type="project" value="UniProtKB-EC"/>
</dbReference>
<evidence type="ECO:0000313" key="13">
    <source>
        <dbReference type="Proteomes" id="UP000029839"/>
    </source>
</evidence>
<reference evidence="12 13" key="1">
    <citation type="submission" date="2013-08" db="EMBL/GenBank/DDBJ databases">
        <title>Genome sequencing of Cellulomonas carbonis T26.</title>
        <authorList>
            <person name="Chen F."/>
            <person name="Li Y."/>
            <person name="Wang G."/>
        </authorList>
    </citation>
    <scope>NUCLEOTIDE SEQUENCE [LARGE SCALE GENOMIC DNA]</scope>
    <source>
        <strain evidence="12 13">T26</strain>
    </source>
</reference>
<dbReference type="Pfam" id="PF02018">
    <property type="entry name" value="CBM_4_9"/>
    <property type="match status" value="2"/>
</dbReference>
<feature type="region of interest" description="Disordered" evidence="8">
    <location>
        <begin position="1302"/>
        <end position="1322"/>
    </location>
</feature>
<evidence type="ECO:0000259" key="10">
    <source>
        <dbReference type="PROSITE" id="PS51677"/>
    </source>
</evidence>
<proteinExistence type="inferred from homology"/>
<evidence type="ECO:0000256" key="9">
    <source>
        <dbReference type="SAM" id="SignalP"/>
    </source>
</evidence>
<dbReference type="InterPro" id="IPR017853">
    <property type="entry name" value="GH"/>
</dbReference>
<keyword evidence="2" id="KW-0677">Repeat</keyword>
<dbReference type="SMART" id="SM00633">
    <property type="entry name" value="Glyco_10"/>
    <property type="match status" value="1"/>
</dbReference>
<dbReference type="InterPro" id="IPR001000">
    <property type="entry name" value="GH10_dom"/>
</dbReference>
<dbReference type="InterPro" id="IPR011330">
    <property type="entry name" value="Glyco_hydro/deAcase_b/a-brl"/>
</dbReference>
<comment type="catalytic activity">
    <reaction evidence="7">
        <text>Endohydrolysis of (1-&gt;4)-beta-D-xylosidic linkages in xylans.</text>
        <dbReference type="EC" id="3.2.1.8"/>
    </reaction>
</comment>
<evidence type="ECO:0000256" key="6">
    <source>
        <dbReference type="ARBA" id="ARBA00023326"/>
    </source>
</evidence>
<feature type="domain" description="GH10" evidence="11">
    <location>
        <begin position="363"/>
        <end position="708"/>
    </location>
</feature>
<sequence>MMTPVRTAISRWGTGLLALVLAGGAAPTAFAAPAPEGETAASQEAAAAEVAAAAAVISTDFEDGTTAPWTASGGPSLEVVDVDGGRALSVSDRTAGHDGIETSLTGVLTPGEEYTFSFRARLADGTEGASSMHLTAVEQGTGDPAYVWIGGGADVTAAGWTDVTATYTLPAGLDSAKVYLEGAAIDGAFPGYLVDDLVVTGPADGGDGGDGGGSGTVVVGSTFEGDLDGWTARGDGSATAALVAGGHESDGALQVTGRTQTWNGVQRTVALEAGATYDLSVWVRMADGEPTSPVTLSAELDVEENPWTNIATASAVGPGAWTQISATYTVPAQGVRLLYLESSNATASFLVDDVRVTAQEVAVEPLTPIKDTVDFPVGVAIDERETTGAPSELLLRHFDQITGENHMKPYAWYAEDRTFRPDPQATALMEYAQANDLRVYGHTLVWHSQTPDWFFQRADGTPLTTSAADQEVLRERMRTHIFAVAEHLAETYGEFGSATNPLVAWDVVNEVVADQGGDDGLRRSEWYRVLGPQFIDLAFRYADEAFNTTYAADGTDRPVTLFINDYNTEDAGKAQRLLALVERLIADGVPVDGVGHQFHVSLSRSVGDLEAAIELFADLTTADGDPLLQVVSELDVTTGTPVTQRNLVEQGYYYRDVFAMLREHAAELYSVTVWGLTDGRSWRVDSGAPLLFTDALAAKQAYYGVAEPENLQPRQQAANVFRGDVALDDAAPDADVWGLLPQVRVGEDAGFGLRWAPDHLTVRVEVADATDDATDAVELLLEGGSVTVTRDDASGDDRVVRSTDEGWVAVVRLPLAEPVAEGSTLSLDVRVTDGATTTAWNSEGAVGTLTLVEELSVTDVVAADAAPTVDGVVDDVWADAQTFSTHTQVQGERGASAVVRTLWHGDRLYVLARVSDPVLDASASDPWEDDSVEIFLDTGNVKNGSYRYEDNQLRISFENVRSFGTGDEAYQDARLESATDVVTGGYVVEAAIELGDAGGLGSVHGLDVQVNDAADGSRTSVRTWADPTGLGYQSPSRWGVARLVDEASAPYRPGVVTVTPSRVHADWRVAPLDPTCVPVAGTAGVPEDATGVVLNVTTVRPTGPGHVVVYPGGPTTLTRVPNGSTVNFEPGKDVASSSFVGLADGEVCYVTRGSRAGVLLDVTGYVTADSGVVTQAPRRLLDTRPGPLRIGDLDGLAPREEHTVQVVGEARVPEGATGALVTVTVVRPTSVGNLRVYPEGGDVPVASTINYVPGQDKANATLVALPESGRITLWSDSSVEVDVVVDVVGWVQPGASLTPVPPVRVVDTRPGSQTGPLSGPLTGRTAHSVQLADLGPLPVDATTAVLNVTAVRPTTIGNLRVYPDAAGGGSTPPDASSVNYVPGRDIPNMVVVEIPASGVVTFWSDVPTGGQVHLVVDVVGYVAPEQPTVPEEEPVPTDPDVVPGGAVDPTATPVSAARGDGDVAALTFDDGPNLGETEEVLDLLAEHDIQAVFCVIGQNIEAAGGAEILRRIVDEGHTLCNHTTSYADMGSWTPAQVQADLVENLRIIREALGDPEAPVPYFRAPNGSWGRTPEVAVALGMQPLAVTNTISDWETQDEATLTAALRAAMVPGELVLVHDGGGDRAGTVAAVRTVVTERLADGWTFTLPVGGAE</sequence>
<dbReference type="InterPro" id="IPR003305">
    <property type="entry name" value="CenC_carb-bd"/>
</dbReference>
<keyword evidence="4 7" id="KW-0119">Carbohydrate metabolism</keyword>
<keyword evidence="9" id="KW-0732">Signal</keyword>
<dbReference type="PRINTS" id="PR00134">
    <property type="entry name" value="GLHYDRLASE10"/>
</dbReference>
<dbReference type="SUPFAM" id="SSF49785">
    <property type="entry name" value="Galactose-binding domain-like"/>
    <property type="match status" value="2"/>
</dbReference>
<dbReference type="Proteomes" id="UP000029839">
    <property type="component" value="Unassembled WGS sequence"/>
</dbReference>
<dbReference type="Gene3D" id="2.60.40.1190">
    <property type="match status" value="1"/>
</dbReference>
<dbReference type="InterPro" id="IPR008979">
    <property type="entry name" value="Galactose-bd-like_sf"/>
</dbReference>
<dbReference type="Pfam" id="PF01522">
    <property type="entry name" value="Polysacc_deac_1"/>
    <property type="match status" value="1"/>
</dbReference>
<comment type="similarity">
    <text evidence="1 7">Belongs to the glycosyl hydrolase 10 (cellulase F) family.</text>
</comment>